<evidence type="ECO:0000256" key="1">
    <source>
        <dbReference type="SAM" id="MobiDB-lite"/>
    </source>
</evidence>
<accession>K1QE69</accession>
<gene>
    <name evidence="2" type="ORF">CGI_10000272</name>
</gene>
<dbReference type="AlphaFoldDB" id="K1QE69"/>
<organism evidence="2">
    <name type="scientific">Magallana gigas</name>
    <name type="common">Pacific oyster</name>
    <name type="synonym">Crassostrea gigas</name>
    <dbReference type="NCBI Taxonomy" id="29159"/>
    <lineage>
        <taxon>Eukaryota</taxon>
        <taxon>Metazoa</taxon>
        <taxon>Spiralia</taxon>
        <taxon>Lophotrochozoa</taxon>
        <taxon>Mollusca</taxon>
        <taxon>Bivalvia</taxon>
        <taxon>Autobranchia</taxon>
        <taxon>Pteriomorphia</taxon>
        <taxon>Ostreida</taxon>
        <taxon>Ostreoidea</taxon>
        <taxon>Ostreidae</taxon>
        <taxon>Magallana</taxon>
    </lineage>
</organism>
<feature type="compositionally biased region" description="Low complexity" evidence="1">
    <location>
        <begin position="179"/>
        <end position="204"/>
    </location>
</feature>
<protein>
    <submittedName>
        <fullName evidence="2">Uncharacterized protein</fullName>
    </submittedName>
</protein>
<feature type="region of interest" description="Disordered" evidence="1">
    <location>
        <begin position="52"/>
        <end position="208"/>
    </location>
</feature>
<name>K1QE69_MAGGI</name>
<dbReference type="InParanoid" id="K1QE69"/>
<sequence length="229" mass="25322">MGDDVFQGNCAEHIEQIYNGFENPALDIEPHYDPEEERQYFNRHTKSNFMPLLDLDDVPPPPSYEFPENDHPHPSTLHAMNASKGPLGRTYFTPGTKPLSRSGADSGASSPVLKRRHKVEPVEDDTTSSHSPQDKRSRCKTPDLFTVNNKPNGPITHPENPSRSATPSYGKHNKILPQSDSDSPLGSHNSSSNRSGSSRQSSPQTLEMAVATELTFSDLELTTTQQTNL</sequence>
<evidence type="ECO:0000313" key="2">
    <source>
        <dbReference type="EMBL" id="EKC29384.1"/>
    </source>
</evidence>
<reference evidence="2" key="1">
    <citation type="journal article" date="2012" name="Nature">
        <title>The oyster genome reveals stress adaptation and complexity of shell formation.</title>
        <authorList>
            <person name="Zhang G."/>
            <person name="Fang X."/>
            <person name="Guo X."/>
            <person name="Li L."/>
            <person name="Luo R."/>
            <person name="Xu F."/>
            <person name="Yang P."/>
            <person name="Zhang L."/>
            <person name="Wang X."/>
            <person name="Qi H."/>
            <person name="Xiong Z."/>
            <person name="Que H."/>
            <person name="Xie Y."/>
            <person name="Holland P.W."/>
            <person name="Paps J."/>
            <person name="Zhu Y."/>
            <person name="Wu F."/>
            <person name="Chen Y."/>
            <person name="Wang J."/>
            <person name="Peng C."/>
            <person name="Meng J."/>
            <person name="Yang L."/>
            <person name="Liu J."/>
            <person name="Wen B."/>
            <person name="Zhang N."/>
            <person name="Huang Z."/>
            <person name="Zhu Q."/>
            <person name="Feng Y."/>
            <person name="Mount A."/>
            <person name="Hedgecock D."/>
            <person name="Xu Z."/>
            <person name="Liu Y."/>
            <person name="Domazet-Loso T."/>
            <person name="Du Y."/>
            <person name="Sun X."/>
            <person name="Zhang S."/>
            <person name="Liu B."/>
            <person name="Cheng P."/>
            <person name="Jiang X."/>
            <person name="Li J."/>
            <person name="Fan D."/>
            <person name="Wang W."/>
            <person name="Fu W."/>
            <person name="Wang T."/>
            <person name="Wang B."/>
            <person name="Zhang J."/>
            <person name="Peng Z."/>
            <person name="Li Y."/>
            <person name="Li N."/>
            <person name="Wang J."/>
            <person name="Chen M."/>
            <person name="He Y."/>
            <person name="Tan F."/>
            <person name="Song X."/>
            <person name="Zheng Q."/>
            <person name="Huang R."/>
            <person name="Yang H."/>
            <person name="Du X."/>
            <person name="Chen L."/>
            <person name="Yang M."/>
            <person name="Gaffney P.M."/>
            <person name="Wang S."/>
            <person name="Luo L."/>
            <person name="She Z."/>
            <person name="Ming Y."/>
            <person name="Huang W."/>
            <person name="Zhang S."/>
            <person name="Huang B."/>
            <person name="Zhang Y."/>
            <person name="Qu T."/>
            <person name="Ni P."/>
            <person name="Miao G."/>
            <person name="Wang J."/>
            <person name="Wang Q."/>
            <person name="Steinberg C.E."/>
            <person name="Wang H."/>
            <person name="Li N."/>
            <person name="Qian L."/>
            <person name="Zhang G."/>
            <person name="Li Y."/>
            <person name="Yang H."/>
            <person name="Liu X."/>
            <person name="Wang J."/>
            <person name="Yin Y."/>
            <person name="Wang J."/>
        </authorList>
    </citation>
    <scope>NUCLEOTIDE SEQUENCE [LARGE SCALE GENOMIC DNA]</scope>
    <source>
        <strain evidence="2">05x7-T-G4-1.051#20</strain>
    </source>
</reference>
<dbReference type="HOGENOM" id="CLU_1210802_0_0_1"/>
<dbReference type="EMBL" id="JH817921">
    <property type="protein sequence ID" value="EKC29384.1"/>
    <property type="molecule type" value="Genomic_DNA"/>
</dbReference>
<proteinExistence type="predicted"/>